<dbReference type="CDD" id="cd16917">
    <property type="entry name" value="HATPase_UhpB-NarQ-NarX-like"/>
    <property type="match status" value="1"/>
</dbReference>
<keyword evidence="8" id="KW-0902">Two-component regulatory system</keyword>
<dbReference type="InterPro" id="IPR036890">
    <property type="entry name" value="HATPase_C_sf"/>
</dbReference>
<protein>
    <recommendedName>
        <fullName evidence="2">histidine kinase</fullName>
        <ecNumber evidence="2">2.7.13.3</ecNumber>
    </recommendedName>
</protein>
<dbReference type="PROSITE" id="PS50112">
    <property type="entry name" value="PAS"/>
    <property type="match status" value="3"/>
</dbReference>
<proteinExistence type="predicted"/>
<feature type="domain" description="PAS" evidence="11">
    <location>
        <begin position="3"/>
        <end position="73"/>
    </location>
</feature>
<dbReference type="InterPro" id="IPR035965">
    <property type="entry name" value="PAS-like_dom_sf"/>
</dbReference>
<keyword evidence="6" id="KW-0418">Kinase</keyword>
<reference evidence="14" key="1">
    <citation type="submission" date="2015-01" db="EMBL/GenBank/DDBJ databases">
        <title>Flavisolibacter sp./LCS9/ whole genome sequencing.</title>
        <authorList>
            <person name="Kim M.K."/>
            <person name="Srinivasan S."/>
            <person name="Lee J.-J."/>
        </authorList>
    </citation>
    <scope>NUCLEOTIDE SEQUENCE [LARGE SCALE GENOMIC DNA]</scope>
    <source>
        <strain evidence="14">LCS9</strain>
    </source>
</reference>
<feature type="domain" description="PAC" evidence="12">
    <location>
        <begin position="441"/>
        <end position="495"/>
    </location>
</feature>
<evidence type="ECO:0000313" key="13">
    <source>
        <dbReference type="EMBL" id="ANE50615.1"/>
    </source>
</evidence>
<dbReference type="InterPro" id="IPR050482">
    <property type="entry name" value="Sensor_HK_TwoCompSys"/>
</dbReference>
<dbReference type="InterPro" id="IPR013656">
    <property type="entry name" value="PAS_4"/>
</dbReference>
<keyword evidence="14" id="KW-1185">Reference proteome</keyword>
<evidence type="ECO:0000259" key="12">
    <source>
        <dbReference type="PROSITE" id="PS50113"/>
    </source>
</evidence>
<dbReference type="SUPFAM" id="SSF55785">
    <property type="entry name" value="PYP-like sensor domain (PAS domain)"/>
    <property type="match status" value="4"/>
</dbReference>
<feature type="domain" description="PAS" evidence="11">
    <location>
        <begin position="256"/>
        <end position="326"/>
    </location>
</feature>
<dbReference type="Gene3D" id="1.20.5.1930">
    <property type="match status" value="1"/>
</dbReference>
<dbReference type="Pfam" id="PF07730">
    <property type="entry name" value="HisKA_3"/>
    <property type="match status" value="1"/>
</dbReference>
<dbReference type="STRING" id="1492898.SY85_08975"/>
<feature type="coiled-coil region" evidence="9">
    <location>
        <begin position="239"/>
        <end position="266"/>
    </location>
</feature>
<dbReference type="GO" id="GO:0016020">
    <property type="term" value="C:membrane"/>
    <property type="evidence" value="ECO:0007669"/>
    <property type="project" value="InterPro"/>
</dbReference>
<sequence>MLTPSQLQKFIDTLSVFVLSLDKEGHIRNVSNSSIELLGYNSEELVGTSVLDLVALEDREKTKQYICQLASGFSVKEIVNQVYKKDGTIIPLSWSGRWNSNDQLAFVALRDITEQQHLRDLKDKYEEELRLRNLEMFEMLERVKDGFFALDREWRFIYGNSQLEALLHINREDYFYRNYWECFPEMVNTPYYYQYHKAIDENVAVHFEAYFPPFDKWFSVDAYPSVTGLSVFFRDVSKKVQEEELRKNYEQTIERQNKQLVNVLEHMDTGFISLDPELHVQYFNSKAEEIMGWPREKVLGRRIVEWYSQESQELYRPLYEVVLKKQEPLHCEHVDPEHGRWLEVSIYPTDNGISIFFKDIDDRKKTEMNLRKLSLVAQETDNIVILIDRAGKITWVNNAFTSITGYTFAEAFGQKANELLLGPESDTETVHFIMKQFKSGKAFTAEIVNYTKWKKKYWVEMSSQPLLDNKGQIEHFFMIQRDVTDRKRMEQVLDEEKQMRQQSITAAAIAAQEKERALVGRELHDNVNQVLTTVKLYQELCLSGIGNQDELLNKSMSLLQDSIDEIRSLSKRLSAPSLGNIRLKDSLQELVETVTATNKIHITLDVSQIENLEVNEEVHLALYRIIQEQLTNVLKHAEAKNVAISLKIVDEYLSVKVTDDGKGFDVNKKRTGIGIANMTTRAESLKGRLVVNSAVGLGCVLLVQIPLHA</sequence>
<keyword evidence="7" id="KW-0067">ATP-binding</keyword>
<reference evidence="13 14" key="2">
    <citation type="journal article" date="2016" name="Int. J. Syst. Evol. Microbiol.">
        <title>Flavisolibacter tropicus sp. nov., isolated from tropical soil.</title>
        <authorList>
            <person name="Lee J.J."/>
            <person name="Kang M.S."/>
            <person name="Kim G.S."/>
            <person name="Lee C.S."/>
            <person name="Lim S."/>
            <person name="Lee J."/>
            <person name="Roh S.H."/>
            <person name="Kang H."/>
            <person name="Ha J.M."/>
            <person name="Bae S."/>
            <person name="Jung H.Y."/>
            <person name="Kim M.K."/>
        </authorList>
    </citation>
    <scope>NUCLEOTIDE SEQUENCE [LARGE SCALE GENOMIC DNA]</scope>
    <source>
        <strain evidence="13 14">LCS9</strain>
    </source>
</reference>
<evidence type="ECO:0000259" key="10">
    <source>
        <dbReference type="PROSITE" id="PS50109"/>
    </source>
</evidence>
<organism evidence="13 14">
    <name type="scientific">Flavisolibacter tropicus</name>
    <dbReference type="NCBI Taxonomy" id="1492898"/>
    <lineage>
        <taxon>Bacteria</taxon>
        <taxon>Pseudomonadati</taxon>
        <taxon>Bacteroidota</taxon>
        <taxon>Chitinophagia</taxon>
        <taxon>Chitinophagales</taxon>
        <taxon>Chitinophagaceae</taxon>
        <taxon>Flavisolibacter</taxon>
    </lineage>
</organism>
<dbReference type="PANTHER" id="PTHR24421">
    <property type="entry name" value="NITRATE/NITRITE SENSOR PROTEIN NARX-RELATED"/>
    <property type="match status" value="1"/>
</dbReference>
<dbReference type="SMART" id="SM00387">
    <property type="entry name" value="HATPase_c"/>
    <property type="match status" value="1"/>
</dbReference>
<dbReference type="OrthoDB" id="9124519at2"/>
<comment type="catalytic activity">
    <reaction evidence="1">
        <text>ATP + protein L-histidine = ADP + protein N-phospho-L-histidine.</text>
        <dbReference type="EC" id="2.7.13.3"/>
    </reaction>
</comment>
<dbReference type="PROSITE" id="PS50113">
    <property type="entry name" value="PAC"/>
    <property type="match status" value="1"/>
</dbReference>
<evidence type="ECO:0000256" key="1">
    <source>
        <dbReference type="ARBA" id="ARBA00000085"/>
    </source>
</evidence>
<dbReference type="NCBIfam" id="TIGR00229">
    <property type="entry name" value="sensory_box"/>
    <property type="match status" value="3"/>
</dbReference>
<dbReference type="CDD" id="cd00130">
    <property type="entry name" value="PAS"/>
    <property type="match status" value="3"/>
</dbReference>
<dbReference type="InterPro" id="IPR000700">
    <property type="entry name" value="PAS-assoc_C"/>
</dbReference>
<keyword evidence="5" id="KW-0547">Nucleotide-binding</keyword>
<name>A0A172TU46_9BACT</name>
<evidence type="ECO:0000256" key="8">
    <source>
        <dbReference type="ARBA" id="ARBA00023012"/>
    </source>
</evidence>
<dbReference type="EMBL" id="CP011390">
    <property type="protein sequence ID" value="ANE50615.1"/>
    <property type="molecule type" value="Genomic_DNA"/>
</dbReference>
<dbReference type="KEGG" id="fla:SY85_08975"/>
<dbReference type="SMART" id="SM00086">
    <property type="entry name" value="PAC"/>
    <property type="match status" value="2"/>
</dbReference>
<evidence type="ECO:0000259" key="11">
    <source>
        <dbReference type="PROSITE" id="PS50112"/>
    </source>
</evidence>
<dbReference type="Proteomes" id="UP000077177">
    <property type="component" value="Chromosome"/>
</dbReference>
<evidence type="ECO:0000256" key="4">
    <source>
        <dbReference type="ARBA" id="ARBA00022679"/>
    </source>
</evidence>
<accession>A0A172TU46</accession>
<keyword evidence="4" id="KW-0808">Transferase</keyword>
<dbReference type="Pfam" id="PF02518">
    <property type="entry name" value="HATPase_c"/>
    <property type="match status" value="1"/>
</dbReference>
<dbReference type="Gene3D" id="3.30.450.20">
    <property type="entry name" value="PAS domain"/>
    <property type="match status" value="4"/>
</dbReference>
<dbReference type="EC" id="2.7.13.3" evidence="2"/>
<dbReference type="InterPro" id="IPR005467">
    <property type="entry name" value="His_kinase_dom"/>
</dbReference>
<feature type="domain" description="PAS" evidence="11">
    <location>
        <begin position="369"/>
        <end position="440"/>
    </location>
</feature>
<dbReference type="Gene3D" id="3.30.565.10">
    <property type="entry name" value="Histidine kinase-like ATPase, C-terminal domain"/>
    <property type="match status" value="1"/>
</dbReference>
<dbReference type="SUPFAM" id="SSF55874">
    <property type="entry name" value="ATPase domain of HSP90 chaperone/DNA topoisomerase II/histidine kinase"/>
    <property type="match status" value="1"/>
</dbReference>
<evidence type="ECO:0000256" key="2">
    <source>
        <dbReference type="ARBA" id="ARBA00012438"/>
    </source>
</evidence>
<dbReference type="PROSITE" id="PS50109">
    <property type="entry name" value="HIS_KIN"/>
    <property type="match status" value="1"/>
</dbReference>
<evidence type="ECO:0000256" key="3">
    <source>
        <dbReference type="ARBA" id="ARBA00022553"/>
    </source>
</evidence>
<dbReference type="GO" id="GO:0005524">
    <property type="term" value="F:ATP binding"/>
    <property type="evidence" value="ECO:0007669"/>
    <property type="project" value="UniProtKB-KW"/>
</dbReference>
<dbReference type="InterPro" id="IPR001610">
    <property type="entry name" value="PAC"/>
</dbReference>
<dbReference type="InterPro" id="IPR011712">
    <property type="entry name" value="Sig_transdc_His_kin_sub3_dim/P"/>
</dbReference>
<feature type="domain" description="Histidine kinase" evidence="10">
    <location>
        <begin position="518"/>
        <end position="709"/>
    </location>
</feature>
<dbReference type="Pfam" id="PF13426">
    <property type="entry name" value="PAS_9"/>
    <property type="match status" value="2"/>
</dbReference>
<evidence type="ECO:0000313" key="14">
    <source>
        <dbReference type="Proteomes" id="UP000077177"/>
    </source>
</evidence>
<keyword evidence="9" id="KW-0175">Coiled coil</keyword>
<dbReference type="GO" id="GO:0000155">
    <property type="term" value="F:phosphorelay sensor kinase activity"/>
    <property type="evidence" value="ECO:0007669"/>
    <property type="project" value="InterPro"/>
</dbReference>
<evidence type="ECO:0000256" key="7">
    <source>
        <dbReference type="ARBA" id="ARBA00022840"/>
    </source>
</evidence>
<evidence type="ECO:0000256" key="5">
    <source>
        <dbReference type="ARBA" id="ARBA00022741"/>
    </source>
</evidence>
<evidence type="ECO:0000256" key="9">
    <source>
        <dbReference type="SAM" id="Coils"/>
    </source>
</evidence>
<dbReference type="GO" id="GO:0046983">
    <property type="term" value="F:protein dimerization activity"/>
    <property type="evidence" value="ECO:0007669"/>
    <property type="project" value="InterPro"/>
</dbReference>
<dbReference type="RefSeq" id="WP_066403741.1">
    <property type="nucleotide sequence ID" value="NZ_CP011390.1"/>
</dbReference>
<dbReference type="Pfam" id="PF08448">
    <property type="entry name" value="PAS_4"/>
    <property type="match status" value="1"/>
</dbReference>
<dbReference type="SMART" id="SM00091">
    <property type="entry name" value="PAS"/>
    <property type="match status" value="4"/>
</dbReference>
<gene>
    <name evidence="13" type="ORF">SY85_08975</name>
</gene>
<dbReference type="InterPro" id="IPR000014">
    <property type="entry name" value="PAS"/>
</dbReference>
<dbReference type="AlphaFoldDB" id="A0A172TU46"/>
<dbReference type="PANTHER" id="PTHR24421:SF10">
    <property type="entry name" value="NITRATE_NITRITE SENSOR PROTEIN NARQ"/>
    <property type="match status" value="1"/>
</dbReference>
<keyword evidence="3" id="KW-0597">Phosphoprotein</keyword>
<dbReference type="InterPro" id="IPR003594">
    <property type="entry name" value="HATPase_dom"/>
</dbReference>
<evidence type="ECO:0000256" key="6">
    <source>
        <dbReference type="ARBA" id="ARBA00022777"/>
    </source>
</evidence>